<protein>
    <submittedName>
        <fullName evidence="4">Integrator complex subunit 2</fullName>
    </submittedName>
</protein>
<evidence type="ECO:0000313" key="4">
    <source>
        <dbReference type="EMBL" id="KGB40772.1"/>
    </source>
</evidence>
<dbReference type="EMBL" id="KL251582">
    <property type="protein sequence ID" value="KGB40772.1"/>
    <property type="molecule type" value="Genomic_DNA"/>
</dbReference>
<comment type="similarity">
    <text evidence="2">Belongs to the Integrator subunit 2 family.</text>
</comment>
<dbReference type="GO" id="GO:0034472">
    <property type="term" value="P:snRNA 3'-end processing"/>
    <property type="evidence" value="ECO:0007669"/>
    <property type="project" value="TreeGrafter"/>
</dbReference>
<dbReference type="Pfam" id="PF14750">
    <property type="entry name" value="INTS2"/>
    <property type="match status" value="1"/>
</dbReference>
<dbReference type="GO" id="GO:0032039">
    <property type="term" value="C:integrator complex"/>
    <property type="evidence" value="ECO:0007669"/>
    <property type="project" value="InterPro"/>
</dbReference>
<dbReference type="PANTHER" id="PTHR28608:SF1">
    <property type="entry name" value="INTEGRATOR COMPLEX SUBUNIT 2"/>
    <property type="match status" value="1"/>
</dbReference>
<dbReference type="AlphaFoldDB" id="A0A095A1V8"/>
<name>A0A095A1V8_SCHHA</name>
<proteinExistence type="inferred from homology"/>
<dbReference type="InterPro" id="IPR029321">
    <property type="entry name" value="INTS2"/>
</dbReference>
<evidence type="ECO:0000256" key="3">
    <source>
        <dbReference type="ARBA" id="ARBA00023242"/>
    </source>
</evidence>
<accession>A0A095A1V8</accession>
<reference evidence="4" key="1">
    <citation type="journal article" date="2012" name="Nat. Genet.">
        <title>Whole-genome sequence of Schistosoma haematobium.</title>
        <authorList>
            <person name="Young N.D."/>
            <person name="Jex A.R."/>
            <person name="Li B."/>
            <person name="Liu S."/>
            <person name="Yang L."/>
            <person name="Xiong Z."/>
            <person name="Li Y."/>
            <person name="Cantacessi C."/>
            <person name="Hall R.S."/>
            <person name="Xu X."/>
            <person name="Chen F."/>
            <person name="Wu X."/>
            <person name="Zerlotini A."/>
            <person name="Oliveira G."/>
            <person name="Hofmann A."/>
            <person name="Zhang G."/>
            <person name="Fang X."/>
            <person name="Kang Y."/>
            <person name="Campbell B.E."/>
            <person name="Loukas A."/>
            <person name="Ranganathan S."/>
            <person name="Rollinson D."/>
            <person name="Rinaldi G."/>
            <person name="Brindley P.J."/>
            <person name="Yang H."/>
            <person name="Wang J."/>
            <person name="Wang J."/>
            <person name="Gasser R.B."/>
        </authorList>
    </citation>
    <scope>NUCLEOTIDE SEQUENCE [LARGE SCALE GENOMIC DNA]</scope>
</reference>
<dbReference type="InterPro" id="IPR026236">
    <property type="entry name" value="Int2_metazoa"/>
</dbReference>
<organism evidence="4">
    <name type="scientific">Schistosoma haematobium</name>
    <name type="common">Blood fluke</name>
    <dbReference type="NCBI Taxonomy" id="6185"/>
    <lineage>
        <taxon>Eukaryota</taxon>
        <taxon>Metazoa</taxon>
        <taxon>Spiralia</taxon>
        <taxon>Lophotrochozoa</taxon>
        <taxon>Platyhelminthes</taxon>
        <taxon>Trematoda</taxon>
        <taxon>Digenea</taxon>
        <taxon>Strigeidida</taxon>
        <taxon>Schistosomatoidea</taxon>
        <taxon>Schistosomatidae</taxon>
        <taxon>Schistosoma</taxon>
    </lineage>
</organism>
<dbReference type="PANTHER" id="PTHR28608">
    <property type="entry name" value="INTEGRATOR COMPLEX SUBUNIT 2"/>
    <property type="match status" value="1"/>
</dbReference>
<gene>
    <name evidence="4" type="ORF">MS3_09256</name>
</gene>
<dbReference type="PRINTS" id="PR02105">
    <property type="entry name" value="INTSUBUNIT2"/>
</dbReference>
<sequence>MLFEKSLTCDFDDIKSEEVLILFPVLYQSGDLMQCISKVSMTHNLRHLLGNLINTLNSLRSLKIPILWEETCTEYSLSSCCQGDNLQDKDGIQRIPHSKSNVGAHLNPFSLSCRIQTVLFYLVKLNPHDAVTVVENCITTRQFPGLVLDLLFGLINKEGYTLNFLKRILLDSGQDIRSWMSNFLKLPSSSWYLDKLSHHFIKITSCLIPRDSAIPLDDNMILTALTLLRVLAAFRGFINYNFPPELSQKLLILLTHRTVVSERGLQYISYSLAFLIGLRSSLATGISSDTNGVMHNNSHVPANTTDIENTIVTWLQRLIDEQDIFNSLTQSSSSSYLRNCNQFSKTTSYIEPLLLLAILFHTNQPGPITELISTLLGLRIPSLGRTINGWRKLFFQTVFTENMIANQVARIPITPKLSRHLVGHLPTQCMLQLLKSHAFAKNKLHTKKWIIGQIRESVRPIHPLLPELLEAHITHSFTSNSNNSSSLNSDIPSITSSISSSTITTNPTASTAYINLSLISEQELINEFTNSKSSNLIQFCAPGIHLQSEINHKSVNRLYISTTEQDFTPQLLFLYYAFFVFDYQFNLRLTSNRHRLPNEPSCVYSNKLWDIIPITYLLRYARAHLSDYRSLYPKLLQLVTNHFPHLTMGEMMIQDELLLDSIWRSEHEPIRVLCINKAETNLSPVNNTTTIVTSRVMTNQTNFVYQQSNYPLPFREEQLNQAFEQVISKLSISTEQPTTLNNLSEICPLWKNLIYMINQLIQSIEIFGLDCLLNFGPILAEQCPRLLLLQGNGGFLGVNRKFVHSMELLWRRLHLIMPRRLELITMNRIRSSNNDPPTTYTSTAMTTSIGTTNPLDLFIEASNLISSRRKPLCSLDLCTDPVENVMSEVDRKVFRYGFPINEVGTIIYMC</sequence>
<evidence type="ECO:0000256" key="2">
    <source>
        <dbReference type="ARBA" id="ARBA00006705"/>
    </source>
</evidence>
<evidence type="ECO:0000256" key="1">
    <source>
        <dbReference type="ARBA" id="ARBA00004123"/>
    </source>
</evidence>
<dbReference type="STRING" id="6185.A0A095A1V8"/>
<comment type="subcellular location">
    <subcellularLocation>
        <location evidence="1">Nucleus</location>
    </subcellularLocation>
</comment>
<keyword evidence="3" id="KW-0539">Nucleus</keyword>